<dbReference type="Pfam" id="PF01839">
    <property type="entry name" value="FG-GAP"/>
    <property type="match status" value="1"/>
</dbReference>
<evidence type="ECO:0000256" key="2">
    <source>
        <dbReference type="ARBA" id="ARBA00022692"/>
    </source>
</evidence>
<comment type="subcellular location">
    <subcellularLocation>
        <location evidence="1">Membrane</location>
        <topology evidence="1">Single-pass membrane protein</topology>
    </subcellularLocation>
</comment>
<feature type="signal peptide" evidence="8">
    <location>
        <begin position="1"/>
        <end position="28"/>
    </location>
</feature>
<dbReference type="OrthoDB" id="200924at2759"/>
<evidence type="ECO:0000313" key="10">
    <source>
        <dbReference type="EMBL" id="KAF9598519.1"/>
    </source>
</evidence>
<dbReference type="SUPFAM" id="SSF69318">
    <property type="entry name" value="Integrin alpha N-terminal domain"/>
    <property type="match status" value="1"/>
</dbReference>
<reference evidence="10 11" key="1">
    <citation type="submission" date="2020-10" db="EMBL/GenBank/DDBJ databases">
        <title>The Coptis chinensis genome and diversification of protoberbering-type alkaloids.</title>
        <authorList>
            <person name="Wang B."/>
            <person name="Shu S."/>
            <person name="Song C."/>
            <person name="Liu Y."/>
        </authorList>
    </citation>
    <scope>NUCLEOTIDE SEQUENCE [LARGE SCALE GENOMIC DNA]</scope>
    <source>
        <strain evidence="10">HL-2020</strain>
        <tissue evidence="10">Leaf</tissue>
    </source>
</reference>
<accession>A0A835HHL8</accession>
<evidence type="ECO:0000256" key="7">
    <source>
        <dbReference type="SAM" id="Phobius"/>
    </source>
</evidence>
<evidence type="ECO:0000256" key="1">
    <source>
        <dbReference type="ARBA" id="ARBA00004167"/>
    </source>
</evidence>
<comment type="caution">
    <text evidence="10">The sequence shown here is derived from an EMBL/GenBank/DDBJ whole genome shotgun (WGS) entry which is preliminary data.</text>
</comment>
<organism evidence="10 11">
    <name type="scientific">Coptis chinensis</name>
    <dbReference type="NCBI Taxonomy" id="261450"/>
    <lineage>
        <taxon>Eukaryota</taxon>
        <taxon>Viridiplantae</taxon>
        <taxon>Streptophyta</taxon>
        <taxon>Embryophyta</taxon>
        <taxon>Tracheophyta</taxon>
        <taxon>Spermatophyta</taxon>
        <taxon>Magnoliopsida</taxon>
        <taxon>Ranunculales</taxon>
        <taxon>Ranunculaceae</taxon>
        <taxon>Coptidoideae</taxon>
        <taxon>Coptis</taxon>
    </lineage>
</organism>
<protein>
    <recommendedName>
        <fullName evidence="9">DEX1 C-terminal domain-containing protein</fullName>
    </recommendedName>
</protein>
<proteinExistence type="predicted"/>
<dbReference type="Gene3D" id="2.130.10.10">
    <property type="entry name" value="YVTN repeat-like/Quinoprotein amine dehydrogenase"/>
    <property type="match status" value="1"/>
</dbReference>
<feature type="chain" id="PRO_5032929029" description="DEX1 C-terminal domain-containing protein" evidence="8">
    <location>
        <begin position="29"/>
        <end position="840"/>
    </location>
</feature>
<gene>
    <name evidence="10" type="ORF">IFM89_028051</name>
</gene>
<feature type="transmembrane region" description="Helical" evidence="7">
    <location>
        <begin position="804"/>
        <end position="823"/>
    </location>
</feature>
<dbReference type="InterPro" id="IPR045232">
    <property type="entry name" value="FAM234"/>
</dbReference>
<dbReference type="PANTHER" id="PTHR21419:SF23">
    <property type="entry name" value="PROTEIN DEFECTIVE IN EXINE FORMATION 1"/>
    <property type="match status" value="1"/>
</dbReference>
<dbReference type="Proteomes" id="UP000631114">
    <property type="component" value="Unassembled WGS sequence"/>
</dbReference>
<keyword evidence="4 7" id="KW-1133">Transmembrane helix</keyword>
<keyword evidence="2 7" id="KW-0812">Transmembrane</keyword>
<feature type="compositionally biased region" description="Polar residues" evidence="6">
    <location>
        <begin position="201"/>
        <end position="210"/>
    </location>
</feature>
<dbReference type="PANTHER" id="PTHR21419">
    <property type="match status" value="1"/>
</dbReference>
<dbReference type="EMBL" id="JADFTS010000007">
    <property type="protein sequence ID" value="KAF9598519.1"/>
    <property type="molecule type" value="Genomic_DNA"/>
</dbReference>
<feature type="domain" description="DEX1 C-terminal" evidence="9">
    <location>
        <begin position="695"/>
        <end position="798"/>
    </location>
</feature>
<feature type="region of interest" description="Disordered" evidence="6">
    <location>
        <begin position="201"/>
        <end position="297"/>
    </location>
</feature>
<evidence type="ECO:0000256" key="5">
    <source>
        <dbReference type="ARBA" id="ARBA00023136"/>
    </source>
</evidence>
<dbReference type="Pfam" id="PF23722">
    <property type="entry name" value="Beta-sand_DEX1"/>
    <property type="match status" value="1"/>
</dbReference>
<evidence type="ECO:0000256" key="3">
    <source>
        <dbReference type="ARBA" id="ARBA00022729"/>
    </source>
</evidence>
<sequence length="840" mass="93652">MPMKSSMKKLLILFYFIIFSCLINFAAAETNKFRSREASDDSLGYPEIDEESLLNTKCPRNLELRWQTEVSSSIYATPLIADINSDGKLDIVVPSFVHYLEVLEGSDGDKLPGWPAFHQSTVHASPLLYDIDKDGVREIALATYNGEVLFFRTSGYLMVDKLEVPRRKIRKDWHVGLNPDPVDRSHPDVHDDTLIQQASETKLHSQTNGSAPLGNSSVTSSTSGSVGSSGNEGKINSSQAETDIKMATSVDNSTRNAGTTETTKAENSTSSGRRLLEDTNTKGTQDGGSDPNVDSKENVQAATVENDEGLEIEADKSFELFRDSDELADEYNYDYDDYVDDNMWGAEEWAEDKHEKMEDYVNIDSHILCTPVIADIDNDGKQEMIVAVSYFFDHEYYDNPEHRSELGGIDIGKYVAGGIVVFDLDTKQVKWTRELDLSKDSGDFRAYIYSSPTVVDLDGDGNLDILVGTSFGLFYILDHNGKVRDKFPLEMAEIQGSVIAADINDDGKIELVTTDTHGNVAAWTPEGVEIWEQHLKSLVPQRPTVGDVDGDGHTDIVVPTISGNIYVLSGKDGSFVRPYPYRTHGRVMNQVLLVDLSKRGEKQKGLTLVTTSFDGYLYLIDGPSSCADVVDIGETSYSMVLADNVDGGDDLDLIVTTMNGNVFCFSTPAPQHPLKSWRSPNQGRNNVANRFGREGIHISQSSRAFRDEEGKHFWLEFEIVDGYRSSGSQAPYNVTMTLLVPGNYQGERRITQSQIYNSPGKYRIKLPTVPVRTTGTVVLEMVDKNKIHFSDEFSLTFHMYYYRLLKWLMVLPMLGMFGLLVILRPQEAMPLPSFSRNTDL</sequence>
<evidence type="ECO:0000256" key="6">
    <source>
        <dbReference type="SAM" id="MobiDB-lite"/>
    </source>
</evidence>
<keyword evidence="5 7" id="KW-0472">Membrane</keyword>
<dbReference type="InterPro" id="IPR015943">
    <property type="entry name" value="WD40/YVTN_repeat-like_dom_sf"/>
</dbReference>
<dbReference type="InterPro" id="IPR056376">
    <property type="entry name" value="DEX1_C"/>
</dbReference>
<evidence type="ECO:0000313" key="11">
    <source>
        <dbReference type="Proteomes" id="UP000631114"/>
    </source>
</evidence>
<dbReference type="InterPro" id="IPR013517">
    <property type="entry name" value="FG-GAP"/>
</dbReference>
<dbReference type="PROSITE" id="PS51257">
    <property type="entry name" value="PROKAR_LIPOPROTEIN"/>
    <property type="match status" value="1"/>
</dbReference>
<feature type="compositionally biased region" description="Low complexity" evidence="6">
    <location>
        <begin position="214"/>
        <end position="231"/>
    </location>
</feature>
<dbReference type="AlphaFoldDB" id="A0A835HHL8"/>
<name>A0A835HHL8_9MAGN</name>
<keyword evidence="11" id="KW-1185">Reference proteome</keyword>
<evidence type="ECO:0000256" key="8">
    <source>
        <dbReference type="SAM" id="SignalP"/>
    </source>
</evidence>
<feature type="compositionally biased region" description="Polar residues" evidence="6">
    <location>
        <begin position="249"/>
        <end position="272"/>
    </location>
</feature>
<dbReference type="GO" id="GO:0016020">
    <property type="term" value="C:membrane"/>
    <property type="evidence" value="ECO:0007669"/>
    <property type="project" value="UniProtKB-SubCell"/>
</dbReference>
<keyword evidence="3 8" id="KW-0732">Signal</keyword>
<evidence type="ECO:0000256" key="4">
    <source>
        <dbReference type="ARBA" id="ARBA00022989"/>
    </source>
</evidence>
<evidence type="ECO:0000259" key="9">
    <source>
        <dbReference type="Pfam" id="PF23722"/>
    </source>
</evidence>
<dbReference type="InterPro" id="IPR028994">
    <property type="entry name" value="Integrin_alpha_N"/>
</dbReference>